<dbReference type="PANTHER" id="PTHR43685">
    <property type="entry name" value="GLYCOSYLTRANSFERASE"/>
    <property type="match status" value="1"/>
</dbReference>
<comment type="caution">
    <text evidence="2">The sequence shown here is derived from an EMBL/GenBank/DDBJ whole genome shotgun (WGS) entry which is preliminary data.</text>
</comment>
<dbReference type="InterPro" id="IPR029044">
    <property type="entry name" value="Nucleotide-diphossugar_trans"/>
</dbReference>
<accession>A0A3D9BVI3</accession>
<dbReference type="PANTHER" id="PTHR43685:SF11">
    <property type="entry name" value="GLYCOSYLTRANSFERASE TAGX-RELATED"/>
    <property type="match status" value="1"/>
</dbReference>
<evidence type="ECO:0000313" key="3">
    <source>
        <dbReference type="Proteomes" id="UP000256512"/>
    </source>
</evidence>
<protein>
    <recommendedName>
        <fullName evidence="1">Glycosyltransferase 2-like domain-containing protein</fullName>
    </recommendedName>
</protein>
<dbReference type="InterPro" id="IPR050834">
    <property type="entry name" value="Glycosyltransf_2"/>
</dbReference>
<dbReference type="AlphaFoldDB" id="A0A3D9BVI3"/>
<organism evidence="2 3">
    <name type="scientific">Chryseobacterium piscium</name>
    <dbReference type="NCBI Taxonomy" id="333702"/>
    <lineage>
        <taxon>Bacteria</taxon>
        <taxon>Pseudomonadati</taxon>
        <taxon>Bacteroidota</taxon>
        <taxon>Flavobacteriia</taxon>
        <taxon>Flavobacteriales</taxon>
        <taxon>Weeksellaceae</taxon>
        <taxon>Chryseobacterium group</taxon>
        <taxon>Chryseobacterium</taxon>
    </lineage>
</organism>
<keyword evidence="3" id="KW-1185">Reference proteome</keyword>
<dbReference type="SUPFAM" id="SSF53448">
    <property type="entry name" value="Nucleotide-diphospho-sugar transferases"/>
    <property type="match status" value="1"/>
</dbReference>
<feature type="domain" description="Glycosyltransferase 2-like" evidence="1">
    <location>
        <begin position="8"/>
        <end position="173"/>
    </location>
</feature>
<name>A0A3D9BVI3_9FLAO</name>
<dbReference type="RefSeq" id="WP_115948664.1">
    <property type="nucleotide sequence ID" value="NZ_QNVS01000001.1"/>
</dbReference>
<proteinExistence type="predicted"/>
<dbReference type="Proteomes" id="UP000256512">
    <property type="component" value="Unassembled WGS sequence"/>
</dbReference>
<gene>
    <name evidence="2" type="ORF">DRF62_00860</name>
</gene>
<dbReference type="InterPro" id="IPR001173">
    <property type="entry name" value="Glyco_trans_2-like"/>
</dbReference>
<sequence length="316" mass="37848">MADNPLVSILCLCYNQEKFIKESLESIKAQTYKNLEIIICDDFSHDQSVGVIESWISENTDLKIKFIEHDQNQGITKTLNELLKFSQGKYIQILALDDTLVKDKLERHVNMLENSSDEYALVFSDAHLMNHESMVYQNKFIARHYSYLSLESQNFYEMLLSKNFIPAMSVLMKRKNIIAENGWDESLPFEDYDMWLRLSKNYSFLFDEVITCSYRLHDNNSHRKKNVINYSAFFNIFIKHTQNERVRDILFVHLESIYREKSLTNEHKIFYSYYPIKSFSERFIKNNYNPTIYRIVLEIQRFTKYFRMFINGIFNK</sequence>
<evidence type="ECO:0000313" key="2">
    <source>
        <dbReference type="EMBL" id="REC57543.1"/>
    </source>
</evidence>
<reference evidence="2 3" key="1">
    <citation type="journal article" date="2006" name="Int. J. Syst. Evol. Microbiol.">
        <title>Chryseobacterium piscium sp. nov., isolated from fish of the South Atlantic Ocean off South Africa.</title>
        <authorList>
            <person name="de Beer H."/>
            <person name="Hugo C.J."/>
            <person name="Jooste P.J."/>
            <person name="Vancanneyt M."/>
            <person name="Coenye T."/>
            <person name="Vandamme P."/>
        </authorList>
    </citation>
    <scope>NUCLEOTIDE SEQUENCE [LARGE SCALE GENOMIC DNA]</scope>
    <source>
        <strain evidence="2 3">CCUG 51923</strain>
    </source>
</reference>
<evidence type="ECO:0000259" key="1">
    <source>
        <dbReference type="Pfam" id="PF00535"/>
    </source>
</evidence>
<dbReference type="EMBL" id="QNVS01000001">
    <property type="protein sequence ID" value="REC57543.1"/>
    <property type="molecule type" value="Genomic_DNA"/>
</dbReference>
<dbReference type="Gene3D" id="3.90.550.10">
    <property type="entry name" value="Spore Coat Polysaccharide Biosynthesis Protein SpsA, Chain A"/>
    <property type="match status" value="1"/>
</dbReference>
<dbReference type="Pfam" id="PF00535">
    <property type="entry name" value="Glycos_transf_2"/>
    <property type="match status" value="1"/>
</dbReference>